<reference evidence="10" key="4">
    <citation type="journal article" date="2015" name="G3 (Bethesda)">
        <title>Genome sequences of three phytopathogenic species of the Magnaporthaceae family of fungi.</title>
        <authorList>
            <person name="Okagaki L.H."/>
            <person name="Nunes C.C."/>
            <person name="Sailsbery J."/>
            <person name="Clay B."/>
            <person name="Brown D."/>
            <person name="John T."/>
            <person name="Oh Y."/>
            <person name="Young N."/>
            <person name="Fitzgerald M."/>
            <person name="Haas B.J."/>
            <person name="Zeng Q."/>
            <person name="Young S."/>
            <person name="Adiconis X."/>
            <person name="Fan L."/>
            <person name="Levin J.Z."/>
            <person name="Mitchell T.K."/>
            <person name="Okubara P.A."/>
            <person name="Farman M.L."/>
            <person name="Kohn L.M."/>
            <person name="Birren B."/>
            <person name="Ma L.-J."/>
            <person name="Dean R.A."/>
        </authorList>
    </citation>
    <scope>NUCLEOTIDE SEQUENCE</scope>
    <source>
        <strain evidence="10">R3-111a-1</strain>
    </source>
</reference>
<dbReference type="VEuPathDB" id="FungiDB:GGTG_10761"/>
<dbReference type="InterPro" id="IPR020846">
    <property type="entry name" value="MFS_dom"/>
</dbReference>
<dbReference type="GO" id="GO:0022857">
    <property type="term" value="F:transmembrane transporter activity"/>
    <property type="evidence" value="ECO:0007669"/>
    <property type="project" value="InterPro"/>
</dbReference>
<feature type="transmembrane region" description="Helical" evidence="7">
    <location>
        <begin position="380"/>
        <end position="399"/>
    </location>
</feature>
<reference evidence="9" key="3">
    <citation type="submission" date="2010-09" db="EMBL/GenBank/DDBJ databases">
        <title>Annotation of Gaeumannomyces graminis var. tritici R3-111a-1.</title>
        <authorList>
            <consortium name="The Broad Institute Genome Sequencing Platform"/>
            <person name="Ma L.-J."/>
            <person name="Dead R."/>
            <person name="Young S.K."/>
            <person name="Zeng Q."/>
            <person name="Gargeya S."/>
            <person name="Fitzgerald M."/>
            <person name="Haas B."/>
            <person name="Abouelleil A."/>
            <person name="Alvarado L."/>
            <person name="Arachchi H.M."/>
            <person name="Berlin A."/>
            <person name="Brown A."/>
            <person name="Chapman S.B."/>
            <person name="Chen Z."/>
            <person name="Dunbar C."/>
            <person name="Freedman E."/>
            <person name="Gearin G."/>
            <person name="Gellesch M."/>
            <person name="Goldberg J."/>
            <person name="Griggs A."/>
            <person name="Gujja S."/>
            <person name="Heiman D."/>
            <person name="Howarth C."/>
            <person name="Larson L."/>
            <person name="Lui A."/>
            <person name="MacDonald P.J.P."/>
            <person name="Mehta T."/>
            <person name="Montmayeur A."/>
            <person name="Murphy C."/>
            <person name="Neiman D."/>
            <person name="Pearson M."/>
            <person name="Priest M."/>
            <person name="Roberts A."/>
            <person name="Saif S."/>
            <person name="Shea T."/>
            <person name="Shenoy N."/>
            <person name="Sisk P."/>
            <person name="Stolte C."/>
            <person name="Sykes S."/>
            <person name="Yandava C."/>
            <person name="Wortman J."/>
            <person name="Nusbaum C."/>
            <person name="Birren B."/>
        </authorList>
    </citation>
    <scope>NUCLEOTIDE SEQUENCE</scope>
    <source>
        <strain evidence="9">R3-111a-1</strain>
    </source>
</reference>
<feature type="transmembrane region" description="Helical" evidence="7">
    <location>
        <begin position="439"/>
        <end position="459"/>
    </location>
</feature>
<feature type="transmembrane region" description="Helical" evidence="7">
    <location>
        <begin position="355"/>
        <end position="373"/>
    </location>
</feature>
<keyword evidence="2" id="KW-0813">Transport</keyword>
<feature type="domain" description="Major facilitator superfamily (MFS) profile" evidence="8">
    <location>
        <begin position="40"/>
        <end position="516"/>
    </location>
</feature>
<dbReference type="eggNOG" id="KOG0254">
    <property type="taxonomic scope" value="Eukaryota"/>
</dbReference>
<dbReference type="InterPro" id="IPR036259">
    <property type="entry name" value="MFS_trans_sf"/>
</dbReference>
<dbReference type="Gene3D" id="1.20.1250.20">
    <property type="entry name" value="MFS general substrate transporter like domains"/>
    <property type="match status" value="1"/>
</dbReference>
<dbReference type="Proteomes" id="UP000006039">
    <property type="component" value="Unassembled WGS sequence"/>
</dbReference>
<feature type="transmembrane region" description="Helical" evidence="7">
    <location>
        <begin position="405"/>
        <end position="427"/>
    </location>
</feature>
<evidence type="ECO:0000313" key="11">
    <source>
        <dbReference type="Proteomes" id="UP000006039"/>
    </source>
</evidence>
<keyword evidence="4 7" id="KW-1133">Transmembrane helix</keyword>
<reference evidence="10" key="5">
    <citation type="submission" date="2018-04" db="UniProtKB">
        <authorList>
            <consortium name="EnsemblFungi"/>
        </authorList>
    </citation>
    <scope>IDENTIFICATION</scope>
    <source>
        <strain evidence="10">R3-111a-1</strain>
    </source>
</reference>
<feature type="transmembrane region" description="Helical" evidence="7">
    <location>
        <begin position="173"/>
        <end position="192"/>
    </location>
</feature>
<reference evidence="11" key="1">
    <citation type="submission" date="2010-07" db="EMBL/GenBank/DDBJ databases">
        <title>The genome sequence of Gaeumannomyces graminis var. tritici strain R3-111a-1.</title>
        <authorList>
            <consortium name="The Broad Institute Genome Sequencing Platform"/>
            <person name="Ma L.-J."/>
            <person name="Dead R."/>
            <person name="Young S."/>
            <person name="Zeng Q."/>
            <person name="Koehrsen M."/>
            <person name="Alvarado L."/>
            <person name="Berlin A."/>
            <person name="Chapman S.B."/>
            <person name="Chen Z."/>
            <person name="Freedman E."/>
            <person name="Gellesch M."/>
            <person name="Goldberg J."/>
            <person name="Griggs A."/>
            <person name="Gujja S."/>
            <person name="Heilman E.R."/>
            <person name="Heiman D."/>
            <person name="Hepburn T."/>
            <person name="Howarth C."/>
            <person name="Jen D."/>
            <person name="Larson L."/>
            <person name="Mehta T."/>
            <person name="Neiman D."/>
            <person name="Pearson M."/>
            <person name="Roberts A."/>
            <person name="Saif S."/>
            <person name="Shea T."/>
            <person name="Shenoy N."/>
            <person name="Sisk P."/>
            <person name="Stolte C."/>
            <person name="Sykes S."/>
            <person name="Walk T."/>
            <person name="White J."/>
            <person name="Yandava C."/>
            <person name="Haas B."/>
            <person name="Nusbaum C."/>
            <person name="Birren B."/>
        </authorList>
    </citation>
    <scope>NUCLEOTIDE SEQUENCE [LARGE SCALE GENOMIC DNA]</scope>
    <source>
        <strain evidence="11">R3-111a-1</strain>
    </source>
</reference>
<dbReference type="CDD" id="cd17502">
    <property type="entry name" value="MFS_Azr1_MDR_like"/>
    <property type="match status" value="1"/>
</dbReference>
<feature type="transmembrane region" description="Helical" evidence="7">
    <location>
        <begin position="37"/>
        <end position="55"/>
    </location>
</feature>
<sequence>MASNNTQLDTHAKGELQASSPPSSPPPRDDYLHGPKLFAVIFALLLGMFLARIPYEPRGSKVALDLTIVATAVPSITAEFRSFEDIGWYAAAFFITLAAFQSLWGRAYKHFDLKLVFLTTVLLFELGSLICGVAPTSLTLIVGRAVAGLGGAGVTGGIYTIVAFIVPPAKVPTYIGFVGAVFSVASVAGPLLGGVFSGEVTWRWAFYINLPVGAISVILLVVFFHTPAAVKPVPIDPLGLLLSLDVLGIVLSLAFSTCFTIGMQLGGVAEPWSSPKVVGMLVASAVLAIAFCLDQWLCGERSLIVPRLIKQRTIAALCLFIFFLNATNLSILYSLPQYFQVINGVSPTMSGIRNLPMIFTTALGSMLSGTLLGRHGRHQLFLVSGAALLILGTGLIYTLNQGSSLGQIIGYQIIVGFGIGWCVQVPVTVAQGLVQPQDVAVVTALVLFFQLVTGAIGVASAQAVLANRLVAALTQLAPGLEPHKVLAVGAHEIRLVFQGADLDNVLRAYMTGLQDSWAMSVGLSGLTVLSTFLGDWKNLKSARANPVDSSSLESEDRKGSA</sequence>
<evidence type="ECO:0000256" key="1">
    <source>
        <dbReference type="ARBA" id="ARBA00004141"/>
    </source>
</evidence>
<dbReference type="FunCoup" id="J3PB88">
    <property type="interactions" value="61"/>
</dbReference>
<evidence type="ECO:0000256" key="3">
    <source>
        <dbReference type="ARBA" id="ARBA00022692"/>
    </source>
</evidence>
<evidence type="ECO:0000313" key="10">
    <source>
        <dbReference type="EnsemblFungi" id="EJT71504"/>
    </source>
</evidence>
<protein>
    <recommendedName>
        <fullName evidence="8">Major facilitator superfamily (MFS) profile domain-containing protein</fullName>
    </recommendedName>
</protein>
<dbReference type="InterPro" id="IPR011701">
    <property type="entry name" value="MFS"/>
</dbReference>
<evidence type="ECO:0000313" key="9">
    <source>
        <dbReference type="EMBL" id="EJT71504.1"/>
    </source>
</evidence>
<evidence type="ECO:0000256" key="2">
    <source>
        <dbReference type="ARBA" id="ARBA00022448"/>
    </source>
</evidence>
<dbReference type="STRING" id="644352.J3PB88"/>
<evidence type="ECO:0000256" key="7">
    <source>
        <dbReference type="SAM" id="Phobius"/>
    </source>
</evidence>
<dbReference type="GO" id="GO:0005886">
    <property type="term" value="C:plasma membrane"/>
    <property type="evidence" value="ECO:0007669"/>
    <property type="project" value="TreeGrafter"/>
</dbReference>
<feature type="transmembrane region" description="Helical" evidence="7">
    <location>
        <begin position="277"/>
        <end position="293"/>
    </location>
</feature>
<dbReference type="PROSITE" id="PS50850">
    <property type="entry name" value="MFS"/>
    <property type="match status" value="1"/>
</dbReference>
<gene>
    <name evidence="10" type="primary">20351219</name>
    <name evidence="9" type="ORF">GGTG_10761</name>
</gene>
<feature type="transmembrane region" description="Helical" evidence="7">
    <location>
        <begin position="115"/>
        <end position="135"/>
    </location>
</feature>
<accession>J3PB88</accession>
<proteinExistence type="predicted"/>
<feature type="transmembrane region" description="Helical" evidence="7">
    <location>
        <begin position="516"/>
        <end position="534"/>
    </location>
</feature>
<feature type="transmembrane region" description="Helical" evidence="7">
    <location>
        <begin position="238"/>
        <end position="265"/>
    </location>
</feature>
<evidence type="ECO:0000256" key="5">
    <source>
        <dbReference type="ARBA" id="ARBA00023136"/>
    </source>
</evidence>
<dbReference type="EnsemblFungi" id="EJT71504">
    <property type="protein sequence ID" value="EJT71504"/>
    <property type="gene ID" value="GGTG_10761"/>
</dbReference>
<organism evidence="9">
    <name type="scientific">Gaeumannomyces tritici (strain R3-111a-1)</name>
    <name type="common">Wheat and barley take-all root rot fungus</name>
    <name type="synonym">Gaeumannomyces graminis var. tritici</name>
    <dbReference type="NCBI Taxonomy" id="644352"/>
    <lineage>
        <taxon>Eukaryota</taxon>
        <taxon>Fungi</taxon>
        <taxon>Dikarya</taxon>
        <taxon>Ascomycota</taxon>
        <taxon>Pezizomycotina</taxon>
        <taxon>Sordariomycetes</taxon>
        <taxon>Sordariomycetidae</taxon>
        <taxon>Magnaporthales</taxon>
        <taxon>Magnaporthaceae</taxon>
        <taxon>Gaeumannomyces</taxon>
    </lineage>
</organism>
<feature type="region of interest" description="Disordered" evidence="6">
    <location>
        <begin position="1"/>
        <end position="28"/>
    </location>
</feature>
<evidence type="ECO:0000256" key="6">
    <source>
        <dbReference type="SAM" id="MobiDB-lite"/>
    </source>
</evidence>
<dbReference type="GeneID" id="20351219"/>
<keyword evidence="5 7" id="KW-0472">Membrane</keyword>
<dbReference type="Gene3D" id="1.20.1720.10">
    <property type="entry name" value="Multidrug resistance protein D"/>
    <property type="match status" value="1"/>
</dbReference>
<comment type="subcellular location">
    <subcellularLocation>
        <location evidence="1">Membrane</location>
        <topology evidence="1">Multi-pass membrane protein</topology>
    </subcellularLocation>
</comment>
<feature type="transmembrane region" description="Helical" evidence="7">
    <location>
        <begin position="86"/>
        <end position="103"/>
    </location>
</feature>
<dbReference type="PANTHER" id="PTHR23501">
    <property type="entry name" value="MAJOR FACILITATOR SUPERFAMILY"/>
    <property type="match status" value="1"/>
</dbReference>
<dbReference type="RefSeq" id="XP_009226901.1">
    <property type="nucleotide sequence ID" value="XM_009228637.1"/>
</dbReference>
<feature type="transmembrane region" description="Helical" evidence="7">
    <location>
        <begin position="314"/>
        <end position="335"/>
    </location>
</feature>
<keyword evidence="11" id="KW-1185">Reference proteome</keyword>
<dbReference type="OrthoDB" id="10021397at2759"/>
<dbReference type="SUPFAM" id="SSF103473">
    <property type="entry name" value="MFS general substrate transporter"/>
    <property type="match status" value="1"/>
</dbReference>
<feature type="transmembrane region" description="Helical" evidence="7">
    <location>
        <begin position="204"/>
        <end position="226"/>
    </location>
</feature>
<feature type="transmembrane region" description="Helical" evidence="7">
    <location>
        <begin position="141"/>
        <end position="166"/>
    </location>
</feature>
<dbReference type="EMBL" id="GL385400">
    <property type="protein sequence ID" value="EJT71504.1"/>
    <property type="molecule type" value="Genomic_DNA"/>
</dbReference>
<dbReference type="Pfam" id="PF07690">
    <property type="entry name" value="MFS_1"/>
    <property type="match status" value="1"/>
</dbReference>
<keyword evidence="3 7" id="KW-0812">Transmembrane</keyword>
<evidence type="ECO:0000256" key="4">
    <source>
        <dbReference type="ARBA" id="ARBA00022989"/>
    </source>
</evidence>
<dbReference type="HOGENOM" id="CLU_000960_22_1_1"/>
<evidence type="ECO:0000259" key="8">
    <source>
        <dbReference type="PROSITE" id="PS50850"/>
    </source>
</evidence>
<dbReference type="AlphaFoldDB" id="J3PB88"/>
<dbReference type="PANTHER" id="PTHR23501:SF177">
    <property type="entry name" value="MAJOR FACILITATOR SUPERFAMILY (MFS) PROFILE DOMAIN-CONTAINING PROTEIN-RELATED"/>
    <property type="match status" value="1"/>
</dbReference>
<reference evidence="9" key="2">
    <citation type="submission" date="2010-07" db="EMBL/GenBank/DDBJ databases">
        <authorList>
            <consortium name="The Broad Institute Genome Sequencing Platform"/>
            <consortium name="Broad Institute Genome Sequencing Center for Infectious Disease"/>
            <person name="Ma L.-J."/>
            <person name="Dead R."/>
            <person name="Young S."/>
            <person name="Zeng Q."/>
            <person name="Koehrsen M."/>
            <person name="Alvarado L."/>
            <person name="Berlin A."/>
            <person name="Chapman S.B."/>
            <person name="Chen Z."/>
            <person name="Freedman E."/>
            <person name="Gellesch M."/>
            <person name="Goldberg J."/>
            <person name="Griggs A."/>
            <person name="Gujja S."/>
            <person name="Heilman E.R."/>
            <person name="Heiman D."/>
            <person name="Hepburn T."/>
            <person name="Howarth C."/>
            <person name="Jen D."/>
            <person name="Larson L."/>
            <person name="Mehta T."/>
            <person name="Neiman D."/>
            <person name="Pearson M."/>
            <person name="Roberts A."/>
            <person name="Saif S."/>
            <person name="Shea T."/>
            <person name="Shenoy N."/>
            <person name="Sisk P."/>
            <person name="Stolte C."/>
            <person name="Sykes S."/>
            <person name="Walk T."/>
            <person name="White J."/>
            <person name="Yandava C."/>
            <person name="Haas B."/>
            <person name="Nusbaum C."/>
            <person name="Birren B."/>
        </authorList>
    </citation>
    <scope>NUCLEOTIDE SEQUENCE</scope>
    <source>
        <strain evidence="9">R3-111a-1</strain>
    </source>
</reference>
<name>J3PB88_GAET3</name>